<comment type="caution">
    <text evidence="2">The sequence shown here is derived from an EMBL/GenBank/DDBJ whole genome shotgun (WGS) entry which is preliminary data.</text>
</comment>
<dbReference type="EMBL" id="JACHFB010000004">
    <property type="protein sequence ID" value="MBB6213559.1"/>
    <property type="molecule type" value="Genomic_DNA"/>
</dbReference>
<evidence type="ECO:0000313" key="4">
    <source>
        <dbReference type="Proteomes" id="UP000536100"/>
    </source>
</evidence>
<evidence type="ECO:0000256" key="1">
    <source>
        <dbReference type="SAM" id="MobiDB-lite"/>
    </source>
</evidence>
<proteinExistence type="predicted"/>
<dbReference type="AlphaFoldDB" id="A0A7W9ZL42"/>
<gene>
    <name evidence="2" type="ORF">HNP67_001001</name>
    <name evidence="3" type="ORF">HNP67_001054</name>
</gene>
<organism evidence="2 4">
    <name type="scientific">Borreliella californiensis</name>
    <dbReference type="NCBI Taxonomy" id="373543"/>
    <lineage>
        <taxon>Bacteria</taxon>
        <taxon>Pseudomonadati</taxon>
        <taxon>Spirochaetota</taxon>
        <taxon>Spirochaetia</taxon>
        <taxon>Spirochaetales</taxon>
        <taxon>Borreliaceae</taxon>
        <taxon>Borreliella</taxon>
    </lineage>
</organism>
<feature type="compositionally biased region" description="Polar residues" evidence="1">
    <location>
        <begin position="11"/>
        <end position="27"/>
    </location>
</feature>
<feature type="region of interest" description="Disordered" evidence="1">
    <location>
        <begin position="1"/>
        <end position="27"/>
    </location>
</feature>
<evidence type="ECO:0000313" key="2">
    <source>
        <dbReference type="EMBL" id="MBB6213506.1"/>
    </source>
</evidence>
<name>A0A7W9ZL42_9SPIR</name>
<accession>A0A7W9ZL42</accession>
<protein>
    <submittedName>
        <fullName evidence="2">Uncharacterized protein</fullName>
    </submittedName>
</protein>
<evidence type="ECO:0000313" key="3">
    <source>
        <dbReference type="EMBL" id="MBB6213559.1"/>
    </source>
</evidence>
<dbReference type="EMBL" id="JACHFB010000004">
    <property type="protein sequence ID" value="MBB6213506.1"/>
    <property type="molecule type" value="Genomic_DNA"/>
</dbReference>
<reference evidence="2 4" key="1">
    <citation type="submission" date="2020-08" db="EMBL/GenBank/DDBJ databases">
        <title>Genomic Encyclopedia of Type Strains, Phase IV (KMG-IV): sequencing the most valuable type-strain genomes for metagenomic binning, comparative biology and taxonomic classification.</title>
        <authorList>
            <person name="Goeker M."/>
        </authorList>
    </citation>
    <scope>NUCLEOTIDE SEQUENCE [LARGE SCALE GENOMIC DNA]</scope>
    <source>
        <strain evidence="2 4">DSM 17989</strain>
    </source>
</reference>
<sequence length="51" mass="5892">MDTDAAPIYNNYENGNSMTSKQASVNQKQEQKKDKFYYYGVFKEAVSNMTN</sequence>
<dbReference type="Proteomes" id="UP000536100">
    <property type="component" value="Unassembled WGS sequence"/>
</dbReference>